<evidence type="ECO:0000313" key="2">
    <source>
        <dbReference type="EMBL" id="GJD65835.1"/>
    </source>
</evidence>
<dbReference type="AlphaFoldDB" id="A0AA37HIL1"/>
<protein>
    <submittedName>
        <fullName evidence="2">Uncharacterized protein</fullName>
    </submittedName>
</protein>
<evidence type="ECO:0000256" key="1">
    <source>
        <dbReference type="SAM" id="MobiDB-lite"/>
    </source>
</evidence>
<comment type="caution">
    <text evidence="2">The sequence shown here is derived from an EMBL/GenBank/DDBJ whole genome shotgun (WGS) entry which is preliminary data.</text>
</comment>
<accession>A0AA37HIL1</accession>
<reference evidence="2" key="1">
    <citation type="journal article" date="2016" name="Front. Microbiol.">
        <title>Genome Sequence of the Piezophilic, Mesophilic Sulfate-Reducing Bacterium Desulfovibrio indicus J2T.</title>
        <authorList>
            <person name="Cao J."/>
            <person name="Maignien L."/>
            <person name="Shao Z."/>
            <person name="Alain K."/>
            <person name="Jebbar M."/>
        </authorList>
    </citation>
    <scope>NUCLEOTIDE SEQUENCE</scope>
    <source>
        <strain evidence="2">JCM 32048</strain>
    </source>
</reference>
<feature type="region of interest" description="Disordered" evidence="1">
    <location>
        <begin position="1"/>
        <end position="34"/>
    </location>
</feature>
<feature type="region of interest" description="Disordered" evidence="1">
    <location>
        <begin position="180"/>
        <end position="210"/>
    </location>
</feature>
<reference evidence="2" key="2">
    <citation type="submission" date="2021-08" db="EMBL/GenBank/DDBJ databases">
        <authorList>
            <person name="Tani A."/>
            <person name="Ola A."/>
            <person name="Ogura Y."/>
            <person name="Katsura K."/>
            <person name="Hayashi T."/>
        </authorList>
    </citation>
    <scope>NUCLEOTIDE SEQUENCE</scope>
    <source>
        <strain evidence="2">JCM 32048</strain>
    </source>
</reference>
<sequence>MRRREGIRRGGSSSTGTHSASRSDGRQRRTARARTGADFVRFPVQVSSFRCRYPLLPRHLGRAEAGRGRVADRRTRIVMLNAHNFRSRRLEVTRAVADCYFQITGRSYDSEPESLQLGVRPGAEALHITDDWALLHLREPVTAAAAQPVPDAPAGPRTGSEAVAVTMVSLAGDENFAARPALRPAPSGRSTRRERTVSGRSGTIATTAMAGPGPTAILRIERCQPSIASHTVRSAVMRRNRDVISPTARVSPVPSVWGASSIMAGGDGHVGSVAAAVVTAPPGNSPAMPR</sequence>
<keyword evidence="3" id="KW-1185">Reference proteome</keyword>
<dbReference type="Proteomes" id="UP001055286">
    <property type="component" value="Unassembled WGS sequence"/>
</dbReference>
<proteinExistence type="predicted"/>
<evidence type="ECO:0000313" key="3">
    <source>
        <dbReference type="Proteomes" id="UP001055286"/>
    </source>
</evidence>
<feature type="compositionally biased region" description="Low complexity" evidence="1">
    <location>
        <begin position="10"/>
        <end position="20"/>
    </location>
</feature>
<dbReference type="EMBL" id="BPQJ01000048">
    <property type="protein sequence ID" value="GJD65835.1"/>
    <property type="molecule type" value="Genomic_DNA"/>
</dbReference>
<name>A0AA37HIL1_9HYPH</name>
<gene>
    <name evidence="2" type="ORF">MPEAHAMD_6031</name>
</gene>
<organism evidence="2 3">
    <name type="scientific">Methylobacterium frigidaeris</name>
    <dbReference type="NCBI Taxonomy" id="2038277"/>
    <lineage>
        <taxon>Bacteria</taxon>
        <taxon>Pseudomonadati</taxon>
        <taxon>Pseudomonadota</taxon>
        <taxon>Alphaproteobacteria</taxon>
        <taxon>Hyphomicrobiales</taxon>
        <taxon>Methylobacteriaceae</taxon>
        <taxon>Methylobacterium</taxon>
    </lineage>
</organism>